<evidence type="ECO:0000256" key="3">
    <source>
        <dbReference type="ARBA" id="ARBA00022679"/>
    </source>
</evidence>
<sequence length="557" mass="60886">MTQIHDQTLPEGTQIGVYEIKGVAKVSAFDITYRAWNHHLKERVKIREYFPHDFAKRAMDGVGVEPKSLYQADKENYDYGLKAFLDQAEVLTQIEHPNIAVTENILSLNGTAYLIMGAQEGMPLAKLLEAQVSLAEAELKFILVSVLSALQQIHEHKIVHGGIQPAAILIGKDGEPLLINFAAARLAIAARTSRFTEELAVGYAPAEQYEPGNESGPATDFYALGAVLYVGMTHHPPVAAQTRKTALSQGESDPMSDLSRSPDIVYSAELLQAVEWMLQPEYQDRPQSAGEILALLKSDHASETKTAAAKQMTAETLTRSRPVANNMLLMGIMIGIVVLVTVGLWFDENPAELLDDGPGTVATEPLFQRNPGKVADTSAIKEEDSSVASGTIESNQESGPDKVSETVRAMSYGTENQPVTSTPSPQELAVVEAERTAVVDAPLSQSAEQDSAIKPIDAGLIKKHLTAAEKAMKAERFTTPARDNAYKYYQMVLAMEPNNTEALEGLQKMVDRYIQFIEKSKAEGKLDTAKLYLQRAESILPDDPKLQKIRAEQANAQ</sequence>
<evidence type="ECO:0000256" key="6">
    <source>
        <dbReference type="ARBA" id="ARBA00022840"/>
    </source>
</evidence>
<evidence type="ECO:0000256" key="4">
    <source>
        <dbReference type="ARBA" id="ARBA00022741"/>
    </source>
</evidence>
<dbReference type="SUPFAM" id="SSF56112">
    <property type="entry name" value="Protein kinase-like (PK-like)"/>
    <property type="match status" value="1"/>
</dbReference>
<keyword evidence="6" id="KW-0067">ATP-binding</keyword>
<evidence type="ECO:0000256" key="10">
    <source>
        <dbReference type="SAM" id="Phobius"/>
    </source>
</evidence>
<comment type="catalytic activity">
    <reaction evidence="8">
        <text>L-seryl-[protein] + ATP = O-phospho-L-seryl-[protein] + ADP + H(+)</text>
        <dbReference type="Rhea" id="RHEA:17989"/>
        <dbReference type="Rhea" id="RHEA-COMP:9863"/>
        <dbReference type="Rhea" id="RHEA-COMP:11604"/>
        <dbReference type="ChEBI" id="CHEBI:15378"/>
        <dbReference type="ChEBI" id="CHEBI:29999"/>
        <dbReference type="ChEBI" id="CHEBI:30616"/>
        <dbReference type="ChEBI" id="CHEBI:83421"/>
        <dbReference type="ChEBI" id="CHEBI:456216"/>
        <dbReference type="EC" id="2.7.11.1"/>
    </reaction>
</comment>
<gene>
    <name evidence="12" type="ORF">SAMN06296273_1662</name>
</gene>
<evidence type="ECO:0000256" key="9">
    <source>
        <dbReference type="SAM" id="MobiDB-lite"/>
    </source>
</evidence>
<feature type="region of interest" description="Disordered" evidence="9">
    <location>
        <begin position="363"/>
        <end position="403"/>
    </location>
</feature>
<dbReference type="EMBL" id="LT907782">
    <property type="protein sequence ID" value="SNX60199.1"/>
    <property type="molecule type" value="Genomic_DNA"/>
</dbReference>
<dbReference type="OrthoDB" id="9791419at2"/>
<keyword evidence="10" id="KW-0472">Membrane</keyword>
<keyword evidence="10" id="KW-1133">Transmembrane helix</keyword>
<comment type="catalytic activity">
    <reaction evidence="7">
        <text>L-threonyl-[protein] + ATP = O-phospho-L-threonyl-[protein] + ADP + H(+)</text>
        <dbReference type="Rhea" id="RHEA:46608"/>
        <dbReference type="Rhea" id="RHEA-COMP:11060"/>
        <dbReference type="Rhea" id="RHEA-COMP:11605"/>
        <dbReference type="ChEBI" id="CHEBI:15378"/>
        <dbReference type="ChEBI" id="CHEBI:30013"/>
        <dbReference type="ChEBI" id="CHEBI:30616"/>
        <dbReference type="ChEBI" id="CHEBI:61977"/>
        <dbReference type="ChEBI" id="CHEBI:456216"/>
        <dbReference type="EC" id="2.7.11.1"/>
    </reaction>
</comment>
<dbReference type="InterPro" id="IPR000719">
    <property type="entry name" value="Prot_kinase_dom"/>
</dbReference>
<proteinExistence type="predicted"/>
<dbReference type="EC" id="2.7.11.1" evidence="1"/>
<evidence type="ECO:0000256" key="2">
    <source>
        <dbReference type="ARBA" id="ARBA00022527"/>
    </source>
</evidence>
<evidence type="ECO:0000256" key="7">
    <source>
        <dbReference type="ARBA" id="ARBA00047899"/>
    </source>
</evidence>
<dbReference type="Gene3D" id="1.10.510.10">
    <property type="entry name" value="Transferase(Phosphotransferase) domain 1"/>
    <property type="match status" value="1"/>
</dbReference>
<evidence type="ECO:0000256" key="8">
    <source>
        <dbReference type="ARBA" id="ARBA00048679"/>
    </source>
</evidence>
<organism evidence="12 13">
    <name type="scientific">Nitrosomonas ureae</name>
    <dbReference type="NCBI Taxonomy" id="44577"/>
    <lineage>
        <taxon>Bacteria</taxon>
        <taxon>Pseudomonadati</taxon>
        <taxon>Pseudomonadota</taxon>
        <taxon>Betaproteobacteria</taxon>
        <taxon>Nitrosomonadales</taxon>
        <taxon>Nitrosomonadaceae</taxon>
        <taxon>Nitrosomonas</taxon>
    </lineage>
</organism>
<dbReference type="PANTHER" id="PTHR43671">
    <property type="entry name" value="SERINE/THREONINE-PROTEIN KINASE NEK"/>
    <property type="match status" value="1"/>
</dbReference>
<evidence type="ECO:0000256" key="1">
    <source>
        <dbReference type="ARBA" id="ARBA00012513"/>
    </source>
</evidence>
<dbReference type="PROSITE" id="PS50011">
    <property type="entry name" value="PROTEIN_KINASE_DOM"/>
    <property type="match status" value="1"/>
</dbReference>
<dbReference type="InterPro" id="IPR050660">
    <property type="entry name" value="NEK_Ser/Thr_kinase"/>
</dbReference>
<evidence type="ECO:0000256" key="5">
    <source>
        <dbReference type="ARBA" id="ARBA00022777"/>
    </source>
</evidence>
<dbReference type="Proteomes" id="UP000242498">
    <property type="component" value="Chromosome I"/>
</dbReference>
<dbReference type="Pfam" id="PF00069">
    <property type="entry name" value="Pkinase"/>
    <property type="match status" value="1"/>
</dbReference>
<dbReference type="GO" id="GO:0004674">
    <property type="term" value="F:protein serine/threonine kinase activity"/>
    <property type="evidence" value="ECO:0007669"/>
    <property type="project" value="UniProtKB-KW"/>
</dbReference>
<evidence type="ECO:0000313" key="13">
    <source>
        <dbReference type="Proteomes" id="UP000242498"/>
    </source>
</evidence>
<dbReference type="SMART" id="SM00220">
    <property type="entry name" value="S_TKc"/>
    <property type="match status" value="1"/>
</dbReference>
<keyword evidence="2 12" id="KW-0723">Serine/threonine-protein kinase</keyword>
<feature type="compositionally biased region" description="Polar residues" evidence="9">
    <location>
        <begin position="386"/>
        <end position="398"/>
    </location>
</feature>
<evidence type="ECO:0000259" key="11">
    <source>
        <dbReference type="PROSITE" id="PS50011"/>
    </source>
</evidence>
<accession>A0A285BY96</accession>
<dbReference type="RefSeq" id="WP_096292822.1">
    <property type="nucleotide sequence ID" value="NZ_LT907782.1"/>
</dbReference>
<evidence type="ECO:0000313" key="12">
    <source>
        <dbReference type="EMBL" id="SNX60199.1"/>
    </source>
</evidence>
<feature type="domain" description="Protein kinase" evidence="11">
    <location>
        <begin position="18"/>
        <end position="303"/>
    </location>
</feature>
<dbReference type="AlphaFoldDB" id="A0A285BY96"/>
<keyword evidence="10" id="KW-0812">Transmembrane</keyword>
<name>A0A285BY96_9PROT</name>
<dbReference type="InterPro" id="IPR011009">
    <property type="entry name" value="Kinase-like_dom_sf"/>
</dbReference>
<keyword evidence="4" id="KW-0547">Nucleotide-binding</keyword>
<dbReference type="GO" id="GO:0005524">
    <property type="term" value="F:ATP binding"/>
    <property type="evidence" value="ECO:0007669"/>
    <property type="project" value="UniProtKB-KW"/>
</dbReference>
<reference evidence="12 13" key="1">
    <citation type="submission" date="2017-08" db="EMBL/GenBank/DDBJ databases">
        <authorList>
            <person name="de Groot N.N."/>
        </authorList>
    </citation>
    <scope>NUCLEOTIDE SEQUENCE [LARGE SCALE GENOMIC DNA]</scope>
    <source>
        <strain evidence="12 13">Nm15</strain>
    </source>
</reference>
<protein>
    <recommendedName>
        <fullName evidence="1">non-specific serine/threonine protein kinase</fullName>
        <ecNumber evidence="1">2.7.11.1</ecNumber>
    </recommendedName>
</protein>
<dbReference type="PANTHER" id="PTHR43671:SF98">
    <property type="entry name" value="SERINE_THREONINE-PROTEIN KINASE NEK11"/>
    <property type="match status" value="1"/>
</dbReference>
<keyword evidence="3" id="KW-0808">Transferase</keyword>
<feature type="transmembrane region" description="Helical" evidence="10">
    <location>
        <begin position="327"/>
        <end position="346"/>
    </location>
</feature>
<keyword evidence="5 12" id="KW-0418">Kinase</keyword>